<evidence type="ECO:0000259" key="5">
    <source>
        <dbReference type="Pfam" id="PF00496"/>
    </source>
</evidence>
<dbReference type="InterPro" id="IPR030678">
    <property type="entry name" value="Peptide/Ni-bd"/>
</dbReference>
<proteinExistence type="inferred from homology"/>
<dbReference type="PIRSF" id="PIRSF002741">
    <property type="entry name" value="MppA"/>
    <property type="match status" value="1"/>
</dbReference>
<evidence type="ECO:0000256" key="3">
    <source>
        <dbReference type="ARBA" id="ARBA00022729"/>
    </source>
</evidence>
<evidence type="ECO:0000256" key="2">
    <source>
        <dbReference type="ARBA" id="ARBA00022448"/>
    </source>
</evidence>
<dbReference type="Gene3D" id="3.90.76.10">
    <property type="entry name" value="Dipeptide-binding Protein, Domain 1"/>
    <property type="match status" value="1"/>
</dbReference>
<dbReference type="AlphaFoldDB" id="A0A6N8CNS3"/>
<name>A0A6N8CNS3_9BACI</name>
<dbReference type="GO" id="GO:0042597">
    <property type="term" value="C:periplasmic space"/>
    <property type="evidence" value="ECO:0007669"/>
    <property type="project" value="UniProtKB-ARBA"/>
</dbReference>
<comment type="similarity">
    <text evidence="1">Belongs to the bacterial solute-binding protein 5 family.</text>
</comment>
<dbReference type="GO" id="GO:0015833">
    <property type="term" value="P:peptide transport"/>
    <property type="evidence" value="ECO:0007669"/>
    <property type="project" value="TreeGrafter"/>
</dbReference>
<evidence type="ECO:0000313" key="6">
    <source>
        <dbReference type="EMBL" id="MTT30495.1"/>
    </source>
</evidence>
<organism evidence="6 7">
    <name type="scientific">Terrilactibacillus tamarindi</name>
    <dbReference type="NCBI Taxonomy" id="2599694"/>
    <lineage>
        <taxon>Bacteria</taxon>
        <taxon>Bacillati</taxon>
        <taxon>Bacillota</taxon>
        <taxon>Bacilli</taxon>
        <taxon>Bacillales</taxon>
        <taxon>Bacillaceae</taxon>
        <taxon>Terrilactibacillus</taxon>
    </lineage>
</organism>
<dbReference type="EMBL" id="WNHB01000001">
    <property type="protein sequence ID" value="MTT30495.1"/>
    <property type="molecule type" value="Genomic_DNA"/>
</dbReference>
<dbReference type="Gene3D" id="3.40.190.10">
    <property type="entry name" value="Periplasmic binding protein-like II"/>
    <property type="match status" value="1"/>
</dbReference>
<dbReference type="PANTHER" id="PTHR30290">
    <property type="entry name" value="PERIPLASMIC BINDING COMPONENT OF ABC TRANSPORTER"/>
    <property type="match status" value="1"/>
</dbReference>
<dbReference type="SUPFAM" id="SSF53850">
    <property type="entry name" value="Periplasmic binding protein-like II"/>
    <property type="match status" value="1"/>
</dbReference>
<protein>
    <submittedName>
        <fullName evidence="6">Oligopeptide-binding protein AppA</fullName>
    </submittedName>
</protein>
<gene>
    <name evidence="6" type="ORF">GMB86_00510</name>
</gene>
<dbReference type="Gene3D" id="3.10.105.10">
    <property type="entry name" value="Dipeptide-binding Protein, Domain 3"/>
    <property type="match status" value="1"/>
</dbReference>
<dbReference type="Proteomes" id="UP000440978">
    <property type="component" value="Unassembled WGS sequence"/>
</dbReference>
<dbReference type="GO" id="GO:0043190">
    <property type="term" value="C:ATP-binding cassette (ABC) transporter complex"/>
    <property type="evidence" value="ECO:0007669"/>
    <property type="project" value="InterPro"/>
</dbReference>
<evidence type="ECO:0000256" key="4">
    <source>
        <dbReference type="SAM" id="SignalP"/>
    </source>
</evidence>
<keyword evidence="3 4" id="KW-0732">Signal</keyword>
<dbReference type="GO" id="GO:1904680">
    <property type="term" value="F:peptide transmembrane transporter activity"/>
    <property type="evidence" value="ECO:0007669"/>
    <property type="project" value="TreeGrafter"/>
</dbReference>
<dbReference type="PROSITE" id="PS51257">
    <property type="entry name" value="PROKAR_LIPOPROTEIN"/>
    <property type="match status" value="1"/>
</dbReference>
<accession>A0A6N8CNS3</accession>
<evidence type="ECO:0000313" key="7">
    <source>
        <dbReference type="Proteomes" id="UP000440978"/>
    </source>
</evidence>
<keyword evidence="7" id="KW-1185">Reference proteome</keyword>
<comment type="caution">
    <text evidence="6">The sequence shown here is derived from an EMBL/GenBank/DDBJ whole genome shotgun (WGS) entry which is preliminary data.</text>
</comment>
<feature type="domain" description="Solute-binding protein family 5" evidence="5">
    <location>
        <begin position="74"/>
        <end position="450"/>
    </location>
</feature>
<keyword evidence="2" id="KW-0813">Transport</keyword>
<dbReference type="InterPro" id="IPR000914">
    <property type="entry name" value="SBP_5_dom"/>
</dbReference>
<feature type="signal peptide" evidence="4">
    <location>
        <begin position="1"/>
        <end position="21"/>
    </location>
</feature>
<dbReference type="PANTHER" id="PTHR30290:SF9">
    <property type="entry name" value="OLIGOPEPTIDE-BINDING PROTEIN APPA"/>
    <property type="match status" value="1"/>
</dbReference>
<sequence>MMKQLVLFLSLISLVFLTACGGSGGSSNKGDKTMYIGMVNPPASFNPINSSDIAAQYAERFMFDSFLDMTSALEFKPKLADSIDTTDNQTYTIKLNPKAKWSDGQSITADDVVFTFNLIANPKTETHVGGNLSPLQGLDGAGKLPAGQTTIPGLKTVDEHTVEFKTQKPVDPNYVKEMIGTKVITLPEHVLKDVAPDKLAEDPFMIKPNVTSGPYKFVKYSKNQYVQYVSNDKYYLGKPKIKNMYIKIMPAPNLVAQLQSGEIQMNASFGIGDITFQDLDTVKKLSNVNTSVEKQIGFQTMQFNTKTIKDAKVRQAFVYAINRQQIVDKLLKGQGEIVDGPYTSLNPYLDKSIKPIPYDPNKAKQMLKDAGFDFNKTINFVVPIGNKIREDSANIIAENLKAVGVKVKTTTYDFPTIMQKGKAGDFDILLIGFTMNLDPDLSSLYAPGGTYNFMGYDNPENTDLLKQGKSEPDATKRKEIYNKLQNLWEKDMPVITLYSMKEIVAVSKNVTHGGPKPFGTQYDLQDWDLKSK</sequence>
<dbReference type="InterPro" id="IPR039424">
    <property type="entry name" value="SBP_5"/>
</dbReference>
<feature type="chain" id="PRO_5039477092" evidence="4">
    <location>
        <begin position="22"/>
        <end position="532"/>
    </location>
</feature>
<reference evidence="6 7" key="1">
    <citation type="submission" date="2019-11" db="EMBL/GenBank/DDBJ databases">
        <title>Terrilactibacillus tamarindus sp. nov. BCM23-1 isolated from bark of Tamarindus indica.</title>
        <authorList>
            <person name="Kingkaew E."/>
            <person name="Tanasupawat S."/>
        </authorList>
    </citation>
    <scope>NUCLEOTIDE SEQUENCE [LARGE SCALE GENOMIC DNA]</scope>
    <source>
        <strain evidence="6 7">BCM23-1</strain>
    </source>
</reference>
<evidence type="ECO:0000256" key="1">
    <source>
        <dbReference type="ARBA" id="ARBA00005695"/>
    </source>
</evidence>
<dbReference type="Pfam" id="PF00496">
    <property type="entry name" value="SBP_bac_5"/>
    <property type="match status" value="1"/>
</dbReference>
<dbReference type="OrthoDB" id="9796817at2"/>